<dbReference type="GO" id="GO:0006508">
    <property type="term" value="P:proteolysis"/>
    <property type="evidence" value="ECO:0007669"/>
    <property type="project" value="UniProtKB-KW"/>
</dbReference>
<feature type="domain" description="Ubiquitin-like protease family profile" evidence="5">
    <location>
        <begin position="302"/>
        <end position="390"/>
    </location>
</feature>
<dbReference type="Proteomes" id="UP000729402">
    <property type="component" value="Unassembled WGS sequence"/>
</dbReference>
<accession>A0A8J5WJQ0</accession>
<dbReference type="EMBL" id="JAAALK010000080">
    <property type="protein sequence ID" value="KAG8092933.1"/>
    <property type="molecule type" value="Genomic_DNA"/>
</dbReference>
<feature type="region of interest" description="Disordered" evidence="4">
    <location>
        <begin position="1"/>
        <end position="32"/>
    </location>
</feature>
<dbReference type="AlphaFoldDB" id="A0A8J5WJQ0"/>
<dbReference type="PANTHER" id="PTHR46915">
    <property type="entry name" value="UBIQUITIN-LIKE PROTEASE 4-RELATED"/>
    <property type="match status" value="1"/>
</dbReference>
<comment type="caution">
    <text evidence="6">The sequence shown here is derived from an EMBL/GenBank/DDBJ whole genome shotgun (WGS) entry which is preliminary data.</text>
</comment>
<feature type="region of interest" description="Disordered" evidence="4">
    <location>
        <begin position="192"/>
        <end position="217"/>
    </location>
</feature>
<dbReference type="InterPro" id="IPR003653">
    <property type="entry name" value="Peptidase_C48_C"/>
</dbReference>
<evidence type="ECO:0000256" key="3">
    <source>
        <dbReference type="ARBA" id="ARBA00022807"/>
    </source>
</evidence>
<keyword evidence="3" id="KW-0788">Thiol protease</keyword>
<keyword evidence="2" id="KW-0378">Hydrolase</keyword>
<dbReference type="OrthoDB" id="442460at2759"/>
<dbReference type="PROSITE" id="PS50600">
    <property type="entry name" value="ULP_PROTEASE"/>
    <property type="match status" value="1"/>
</dbReference>
<protein>
    <recommendedName>
        <fullName evidence="5">Ubiquitin-like protease family profile domain-containing protein</fullName>
    </recommendedName>
</protein>
<reference evidence="6" key="2">
    <citation type="submission" date="2021-02" db="EMBL/GenBank/DDBJ databases">
        <authorList>
            <person name="Kimball J.A."/>
            <person name="Haas M.W."/>
            <person name="Macchietto M."/>
            <person name="Kono T."/>
            <person name="Duquette J."/>
            <person name="Shao M."/>
        </authorList>
    </citation>
    <scope>NUCLEOTIDE SEQUENCE</scope>
    <source>
        <tissue evidence="6">Fresh leaf tissue</tissue>
    </source>
</reference>
<keyword evidence="7" id="KW-1185">Reference proteome</keyword>
<keyword evidence="1" id="KW-0645">Protease</keyword>
<dbReference type="PANTHER" id="PTHR46915:SF1">
    <property type="entry name" value="UBIQUITIN-LIKE PROTEASE FAMILY PROFILE DOMAIN-CONTAINING PROTEIN"/>
    <property type="match status" value="1"/>
</dbReference>
<name>A0A8J5WJQ0_ZIZPA</name>
<dbReference type="GO" id="GO:0008234">
    <property type="term" value="F:cysteine-type peptidase activity"/>
    <property type="evidence" value="ECO:0007669"/>
    <property type="project" value="UniProtKB-KW"/>
</dbReference>
<evidence type="ECO:0000313" key="7">
    <source>
        <dbReference type="Proteomes" id="UP000729402"/>
    </source>
</evidence>
<evidence type="ECO:0000256" key="2">
    <source>
        <dbReference type="ARBA" id="ARBA00022801"/>
    </source>
</evidence>
<reference evidence="6" key="1">
    <citation type="journal article" date="2021" name="bioRxiv">
        <title>Whole Genome Assembly and Annotation of Northern Wild Rice, Zizania palustris L., Supports a Whole Genome Duplication in the Zizania Genus.</title>
        <authorList>
            <person name="Haas M."/>
            <person name="Kono T."/>
            <person name="Macchietto M."/>
            <person name="Millas R."/>
            <person name="McGilp L."/>
            <person name="Shao M."/>
            <person name="Duquette J."/>
            <person name="Hirsch C.N."/>
            <person name="Kimball J."/>
        </authorList>
    </citation>
    <scope>NUCLEOTIDE SEQUENCE</scope>
    <source>
        <tissue evidence="6">Fresh leaf tissue</tissue>
    </source>
</reference>
<evidence type="ECO:0000313" key="6">
    <source>
        <dbReference type="EMBL" id="KAG8092933.1"/>
    </source>
</evidence>
<gene>
    <name evidence="6" type="ORF">GUJ93_ZPchr0012g20794</name>
</gene>
<evidence type="ECO:0000259" key="5">
    <source>
        <dbReference type="PROSITE" id="PS50600"/>
    </source>
</evidence>
<sequence>MQSCRGSRDLLPQPLAKPKPPNLSGDRSPAAMRAPIKIDWEEVLPEAVSSRGGDGDEEACFVSFRSPPRASRTREEAEIVGMKDGEMRPEIVSTLRPRRRFEGALSDGGDGNRHRRALLAAEARRPGIDTAAKDGDGCRSAAHDVFKFNDEDRLGEYASRKFYWEPLPVCSTKKNYGQLGIKAHKSLRQVGQRKPISVDKMYSSKPCPSTSSGHNLRVQAIDPDEKSDDEKCQLSASNYLRNSNKRRKENHDSCFPGFQKVRDVVLLDDEDVQPEGQLDCVVREKWNESKIYYPSRDDPEAVELSGSDIKCLDPRVYLSSPVINYYIQYIKRTKLCDDDCRDKFYIFNTYFYSKLEEALLGKGEFVKLRRWWKGINIYHRAYIILPIHGT</sequence>
<organism evidence="6 7">
    <name type="scientific">Zizania palustris</name>
    <name type="common">Northern wild rice</name>
    <dbReference type="NCBI Taxonomy" id="103762"/>
    <lineage>
        <taxon>Eukaryota</taxon>
        <taxon>Viridiplantae</taxon>
        <taxon>Streptophyta</taxon>
        <taxon>Embryophyta</taxon>
        <taxon>Tracheophyta</taxon>
        <taxon>Spermatophyta</taxon>
        <taxon>Magnoliopsida</taxon>
        <taxon>Liliopsida</taxon>
        <taxon>Poales</taxon>
        <taxon>Poaceae</taxon>
        <taxon>BOP clade</taxon>
        <taxon>Oryzoideae</taxon>
        <taxon>Oryzeae</taxon>
        <taxon>Zizaniinae</taxon>
        <taxon>Zizania</taxon>
    </lineage>
</organism>
<proteinExistence type="predicted"/>
<evidence type="ECO:0000256" key="1">
    <source>
        <dbReference type="ARBA" id="ARBA00022670"/>
    </source>
</evidence>
<evidence type="ECO:0000256" key="4">
    <source>
        <dbReference type="SAM" id="MobiDB-lite"/>
    </source>
</evidence>